<keyword evidence="10" id="KW-1185">Reference proteome</keyword>
<dbReference type="HOGENOM" id="CLU_021377_7_1_10"/>
<dbReference type="InterPro" id="IPR045024">
    <property type="entry name" value="NDH-2"/>
</dbReference>
<evidence type="ECO:0000256" key="5">
    <source>
        <dbReference type="ARBA" id="ARBA00023002"/>
    </source>
</evidence>
<dbReference type="AlphaFoldDB" id="A1BFD7"/>
<dbReference type="Gene3D" id="3.50.50.100">
    <property type="match status" value="1"/>
</dbReference>
<accession>A1BFD7</accession>
<evidence type="ECO:0000256" key="6">
    <source>
        <dbReference type="ARBA" id="ARBA00023027"/>
    </source>
</evidence>
<evidence type="ECO:0000256" key="7">
    <source>
        <dbReference type="ARBA" id="ARBA00047599"/>
    </source>
</evidence>
<gene>
    <name evidence="9" type="ordered locus">Cpha266_1073</name>
</gene>
<evidence type="ECO:0000256" key="2">
    <source>
        <dbReference type="ARBA" id="ARBA00012637"/>
    </source>
</evidence>
<keyword evidence="4" id="KW-0274">FAD</keyword>
<dbReference type="KEGG" id="cph:Cpha266_1073"/>
<comment type="similarity">
    <text evidence="1">Belongs to the NADH dehydrogenase family.</text>
</comment>
<evidence type="ECO:0000256" key="3">
    <source>
        <dbReference type="ARBA" id="ARBA00022630"/>
    </source>
</evidence>
<dbReference type="PRINTS" id="PR00368">
    <property type="entry name" value="FADPNR"/>
</dbReference>
<evidence type="ECO:0000313" key="10">
    <source>
        <dbReference type="Proteomes" id="UP000008701"/>
    </source>
</evidence>
<organism evidence="9 10">
    <name type="scientific">Chlorobium phaeobacteroides (strain DSM 266 / SMG 266 / 2430)</name>
    <dbReference type="NCBI Taxonomy" id="290317"/>
    <lineage>
        <taxon>Bacteria</taxon>
        <taxon>Pseudomonadati</taxon>
        <taxon>Chlorobiota</taxon>
        <taxon>Chlorobiia</taxon>
        <taxon>Chlorobiales</taxon>
        <taxon>Chlorobiaceae</taxon>
        <taxon>Chlorobium/Pelodictyon group</taxon>
        <taxon>Chlorobium</taxon>
    </lineage>
</organism>
<dbReference type="PANTHER" id="PTHR43706">
    <property type="entry name" value="NADH DEHYDROGENASE"/>
    <property type="match status" value="1"/>
</dbReference>
<dbReference type="STRING" id="290317.Cpha266_1073"/>
<dbReference type="InterPro" id="IPR023753">
    <property type="entry name" value="FAD/NAD-binding_dom"/>
</dbReference>
<reference evidence="9 10" key="1">
    <citation type="submission" date="2006-12" db="EMBL/GenBank/DDBJ databases">
        <title>Complete sequence of Chlorobium phaeobacteroides DSM 266.</title>
        <authorList>
            <consortium name="US DOE Joint Genome Institute"/>
            <person name="Copeland A."/>
            <person name="Lucas S."/>
            <person name="Lapidus A."/>
            <person name="Barry K."/>
            <person name="Detter J.C."/>
            <person name="Glavina del Rio T."/>
            <person name="Hammon N."/>
            <person name="Israni S."/>
            <person name="Pitluck S."/>
            <person name="Goltsman E."/>
            <person name="Schmutz J."/>
            <person name="Larimer F."/>
            <person name="Land M."/>
            <person name="Hauser L."/>
            <person name="Mikhailova N."/>
            <person name="Li T."/>
            <person name="Overmann J."/>
            <person name="Bryant D.A."/>
            <person name="Richardson P."/>
        </authorList>
    </citation>
    <scope>NUCLEOTIDE SEQUENCE [LARGE SCALE GENOMIC DNA]</scope>
    <source>
        <strain evidence="9 10">DSM 266</strain>
    </source>
</reference>
<evidence type="ECO:0000313" key="9">
    <source>
        <dbReference type="EMBL" id="ABL65114.1"/>
    </source>
</evidence>
<evidence type="ECO:0000259" key="8">
    <source>
        <dbReference type="Pfam" id="PF07992"/>
    </source>
</evidence>
<name>A1BFD7_CHLPD</name>
<dbReference type="EMBL" id="CP000492">
    <property type="protein sequence ID" value="ABL65114.1"/>
    <property type="molecule type" value="Genomic_DNA"/>
</dbReference>
<dbReference type="GO" id="GO:0050136">
    <property type="term" value="F:NADH dehydrogenase (quinone) (non-electrogenic) activity"/>
    <property type="evidence" value="ECO:0007669"/>
    <property type="project" value="UniProtKB-EC"/>
</dbReference>
<dbReference type="PANTHER" id="PTHR43706:SF47">
    <property type="entry name" value="EXTERNAL NADH-UBIQUINONE OXIDOREDUCTASE 1, MITOCHONDRIAL-RELATED"/>
    <property type="match status" value="1"/>
</dbReference>
<dbReference type="InterPro" id="IPR036188">
    <property type="entry name" value="FAD/NAD-bd_sf"/>
</dbReference>
<dbReference type="eggNOG" id="COG1252">
    <property type="taxonomic scope" value="Bacteria"/>
</dbReference>
<dbReference type="Proteomes" id="UP000008701">
    <property type="component" value="Chromosome"/>
</dbReference>
<dbReference type="SUPFAM" id="SSF51905">
    <property type="entry name" value="FAD/NAD(P)-binding domain"/>
    <property type="match status" value="1"/>
</dbReference>
<keyword evidence="3" id="KW-0285">Flavoprotein</keyword>
<dbReference type="OrthoDB" id="9781621at2"/>
<proteinExistence type="inferred from homology"/>
<dbReference type="EC" id="1.6.5.9" evidence="2"/>
<sequence>MKHVVIVGGGFAGLNVAKELGNKKDIRVTLIDKNNFQLFQPLLYQVAMAALNAGEIAYPLRIMLSKYKNVTVLKGVVKTVDPRNKTVYTDFGEMQYDSLVLCCGAKHHYFGHNEWEEFAPGLKTIGQASEIRRRVMEAFENAERSQDVAEKRKLLTFVIVGGGPTGVELAGSIGEMSRYYLSKYYRNIDPKLTRIFIVHSAPRILQTFSPELSSKATRALEKLGVQVWTCSLVSRIDADGVQVGNEKIEAGTVLWAAGVRATSIGKTIGFDTDHSGRIIVEDDLTVRGYPDVFTGGDQAHFALPGETSLPGLASVALQQGQAIGRNILLAFQGKPKKPFKYRDKGQMATIGKNAAIAERGNVKLSGLSAWIIWLGVHIYYLSGVKHRLFVILQWAWSYFTFGHAARIVNNEWRFYTNVQEPAEPAEREELMANPACVFAADARQ</sequence>
<feature type="domain" description="FAD/NAD(P)-binding" evidence="8">
    <location>
        <begin position="3"/>
        <end position="320"/>
    </location>
</feature>
<comment type="catalytic activity">
    <reaction evidence="7">
        <text>a quinone + NADH + H(+) = a quinol + NAD(+)</text>
        <dbReference type="Rhea" id="RHEA:46160"/>
        <dbReference type="ChEBI" id="CHEBI:15378"/>
        <dbReference type="ChEBI" id="CHEBI:24646"/>
        <dbReference type="ChEBI" id="CHEBI:57540"/>
        <dbReference type="ChEBI" id="CHEBI:57945"/>
        <dbReference type="ChEBI" id="CHEBI:132124"/>
        <dbReference type="EC" id="1.6.5.9"/>
    </reaction>
</comment>
<dbReference type="Pfam" id="PF07992">
    <property type="entry name" value="Pyr_redox_2"/>
    <property type="match status" value="1"/>
</dbReference>
<keyword evidence="6" id="KW-0520">NAD</keyword>
<keyword evidence="5 9" id="KW-0560">Oxidoreductase</keyword>
<evidence type="ECO:0000256" key="1">
    <source>
        <dbReference type="ARBA" id="ARBA00005272"/>
    </source>
</evidence>
<protein>
    <recommendedName>
        <fullName evidence="2">NADH:ubiquinone reductase (non-electrogenic)</fullName>
        <ecNumber evidence="2">1.6.5.9</ecNumber>
    </recommendedName>
</protein>
<evidence type="ECO:0000256" key="4">
    <source>
        <dbReference type="ARBA" id="ARBA00022827"/>
    </source>
</evidence>
<dbReference type="RefSeq" id="WP_011744941.1">
    <property type="nucleotide sequence ID" value="NC_008639.1"/>
</dbReference>